<evidence type="ECO:0000313" key="2">
    <source>
        <dbReference type="Proteomes" id="UP001266305"/>
    </source>
</evidence>
<keyword evidence="2" id="KW-1185">Reference proteome</keyword>
<dbReference type="Proteomes" id="UP001266305">
    <property type="component" value="Unassembled WGS sequence"/>
</dbReference>
<feature type="non-terminal residue" evidence="1">
    <location>
        <position position="69"/>
    </location>
</feature>
<sequence>WDRIVMPSDVFHPNNGSAGVLRVSLVTLHALDHLCRLASVPVAAVLAATSMTTLSLCGRAVETDGSLVQ</sequence>
<protein>
    <submittedName>
        <fullName evidence="1">Uncharacterized protein</fullName>
    </submittedName>
</protein>
<gene>
    <name evidence="1" type="ORF">P7K49_006937</name>
</gene>
<feature type="non-terminal residue" evidence="1">
    <location>
        <position position="1"/>
    </location>
</feature>
<comment type="caution">
    <text evidence="1">The sequence shown here is derived from an EMBL/GenBank/DDBJ whole genome shotgun (WGS) entry which is preliminary data.</text>
</comment>
<proteinExistence type="predicted"/>
<dbReference type="EMBL" id="JASSZA010000003">
    <property type="protein sequence ID" value="KAK2116311.1"/>
    <property type="molecule type" value="Genomic_DNA"/>
</dbReference>
<name>A0ABQ9W3T8_SAGOE</name>
<organism evidence="1 2">
    <name type="scientific">Saguinus oedipus</name>
    <name type="common">Cotton-top tamarin</name>
    <name type="synonym">Oedipomidas oedipus</name>
    <dbReference type="NCBI Taxonomy" id="9490"/>
    <lineage>
        <taxon>Eukaryota</taxon>
        <taxon>Metazoa</taxon>
        <taxon>Chordata</taxon>
        <taxon>Craniata</taxon>
        <taxon>Vertebrata</taxon>
        <taxon>Euteleostomi</taxon>
        <taxon>Mammalia</taxon>
        <taxon>Eutheria</taxon>
        <taxon>Euarchontoglires</taxon>
        <taxon>Primates</taxon>
        <taxon>Haplorrhini</taxon>
        <taxon>Platyrrhini</taxon>
        <taxon>Cebidae</taxon>
        <taxon>Callitrichinae</taxon>
        <taxon>Saguinus</taxon>
    </lineage>
</organism>
<evidence type="ECO:0000313" key="1">
    <source>
        <dbReference type="EMBL" id="KAK2116311.1"/>
    </source>
</evidence>
<reference evidence="1 2" key="1">
    <citation type="submission" date="2023-05" db="EMBL/GenBank/DDBJ databases">
        <title>B98-5 Cell Line De Novo Hybrid Assembly: An Optical Mapping Approach.</title>
        <authorList>
            <person name="Kananen K."/>
            <person name="Auerbach J.A."/>
            <person name="Kautto E."/>
            <person name="Blachly J.S."/>
        </authorList>
    </citation>
    <scope>NUCLEOTIDE SEQUENCE [LARGE SCALE GENOMIC DNA]</scope>
    <source>
        <strain evidence="1">B95-8</strain>
        <tissue evidence="1">Cell line</tissue>
    </source>
</reference>
<accession>A0ABQ9W3T8</accession>